<reference evidence="2" key="1">
    <citation type="journal article" date="2014" name="Genome Announc.">
        <title>Draft Genome Sequence of Lactobacillus oryzae Strain SG293T.</title>
        <authorList>
            <person name="Tanizawa Y."/>
            <person name="Fujisawa T."/>
            <person name="Mochizuki T."/>
            <person name="Kaminuma E."/>
            <person name="Nakamura Y."/>
            <person name="Tohno M."/>
        </authorList>
    </citation>
    <scope>NUCLEOTIDE SEQUENCE [LARGE SCALE GENOMIC DNA]</scope>
    <source>
        <strain evidence="2">SG293</strain>
    </source>
</reference>
<sequence>MMAVGLFSVGVAVHAAGSNNNDYTASTGVNRDSGISSTGTALSTSSPVTIVFPSSGSFALNYVDKTGYVSPDGSTNPSGVSNLTDSSGNITLNNNQLMKNGNSAYSGGYLQAHGNLSLRVTLDSSVSGTNFVNNMSSGNYGVMVKIELPKDMDASAMAKAIVWDKAYMMLQMSVPLAGSPQFPMQFDHHVYLDPDHSNVFFLKVKGIPLIHSETNGIFQTKSSTIKLARFAQDSIDYQNNVASDGSVITPSELGTSANGKTEYGSVLDVWEFLPPGFVGSVGLNGSVGYSLAMINRASGLS</sequence>
<accession>A0A081BHY1</accession>
<feature type="region of interest" description="Disordered" evidence="1">
    <location>
        <begin position="20"/>
        <end position="40"/>
    </location>
</feature>
<dbReference type="EMBL" id="BBJM01000010">
    <property type="protein sequence ID" value="GAK47649.1"/>
    <property type="molecule type" value="Genomic_DNA"/>
</dbReference>
<organism evidence="2 3">
    <name type="scientific">Secundilactobacillus oryzae JCM 18671</name>
    <dbReference type="NCBI Taxonomy" id="1291743"/>
    <lineage>
        <taxon>Bacteria</taxon>
        <taxon>Bacillati</taxon>
        <taxon>Bacillota</taxon>
        <taxon>Bacilli</taxon>
        <taxon>Lactobacillales</taxon>
        <taxon>Lactobacillaceae</taxon>
        <taxon>Secundilactobacillus</taxon>
    </lineage>
</organism>
<evidence type="ECO:0000256" key="1">
    <source>
        <dbReference type="SAM" id="MobiDB-lite"/>
    </source>
</evidence>
<evidence type="ECO:0000313" key="2">
    <source>
        <dbReference type="EMBL" id="GAK47649.1"/>
    </source>
</evidence>
<keyword evidence="2" id="KW-0547">Nucleotide-binding</keyword>
<evidence type="ECO:0000313" key="3">
    <source>
        <dbReference type="Proteomes" id="UP000028700"/>
    </source>
</evidence>
<dbReference type="GO" id="GO:0005524">
    <property type="term" value="F:ATP binding"/>
    <property type="evidence" value="ECO:0007669"/>
    <property type="project" value="UniProtKB-KW"/>
</dbReference>
<gene>
    <name evidence="2" type="ORF">LOSG293_100140</name>
</gene>
<dbReference type="Proteomes" id="UP000028700">
    <property type="component" value="Unassembled WGS sequence"/>
</dbReference>
<keyword evidence="2" id="KW-0067">ATP-binding</keyword>
<proteinExistence type="predicted"/>
<comment type="caution">
    <text evidence="2">The sequence shown here is derived from an EMBL/GenBank/DDBJ whole genome shotgun (WGS) entry which is preliminary data.</text>
</comment>
<dbReference type="AlphaFoldDB" id="A0A081BHY1"/>
<protein>
    <submittedName>
        <fullName evidence="2">ABC transporter ATP-binding protein</fullName>
    </submittedName>
</protein>
<keyword evidence="3" id="KW-1185">Reference proteome</keyword>
<dbReference type="STRING" id="1291743.LOSG293_100140"/>
<name>A0A081BHY1_9LACO</name>